<dbReference type="KEGG" id="pdic:114504118"/>
<dbReference type="Gene3D" id="3.30.160.60">
    <property type="entry name" value="Classic Zinc Finger"/>
    <property type="match status" value="1"/>
</dbReference>
<evidence type="ECO:0000256" key="4">
    <source>
        <dbReference type="PROSITE-ProRule" id="PRU00024"/>
    </source>
</evidence>
<keyword evidence="2 4" id="KW-0863">Zinc-finger</keyword>
<dbReference type="SMART" id="SM00589">
    <property type="entry name" value="PRY"/>
    <property type="match status" value="1"/>
</dbReference>
<dbReference type="CDD" id="cd15829">
    <property type="entry name" value="SPRY_PRY_TRIM75"/>
    <property type="match status" value="1"/>
</dbReference>
<evidence type="ECO:0000259" key="7">
    <source>
        <dbReference type="PROSITE" id="PS50119"/>
    </source>
</evidence>
<dbReference type="Proteomes" id="UP000504628">
    <property type="component" value="Chromosome 8"/>
</dbReference>
<dbReference type="OrthoDB" id="128536at2759"/>
<dbReference type="Pfam" id="PF00643">
    <property type="entry name" value="zf-B_box"/>
    <property type="match status" value="1"/>
</dbReference>
<dbReference type="Pfam" id="PF15227">
    <property type="entry name" value="zf-C3HC4_4"/>
    <property type="match status" value="1"/>
</dbReference>
<dbReference type="PROSITE" id="PS00518">
    <property type="entry name" value="ZF_RING_1"/>
    <property type="match status" value="1"/>
</dbReference>
<feature type="domain" description="B box-type" evidence="7">
    <location>
        <begin position="96"/>
        <end position="137"/>
    </location>
</feature>
<dbReference type="InterPro" id="IPR017907">
    <property type="entry name" value="Znf_RING_CS"/>
</dbReference>
<dbReference type="SUPFAM" id="SSF49899">
    <property type="entry name" value="Concanavalin A-like lectins/glucanases"/>
    <property type="match status" value="1"/>
</dbReference>
<sequence length="473" mass="54354">MQGSMADEAALAGLQAEVNCPICLDDLKDPVTIECGHNFCRSCIQQSWADLQDRLPCPVCRHLCQERHLRSNTQLGRMIDTAKLLQISRSKKKRKEERHLCEKHNQALTLFCEEDLEVLCPLCTQPPDHQGHQVRPMEEAAAHHRQRLSSYIEPLKKQVADAQKLITTQDRKLLELREQVQNWRRKLATEFEHLTQSVEHEQEAVLSRLAEEEKDIQQKLSANTAAFISHISSLKSLLKVVAEKSVMSDVKLLTNIKSVLHSCESLKPPAMCFVQFRREGCSLPPQYSALQQIIEKFREEVSLDPETAHPNLLVSEDKKSVTFVRKRQRVSRNPERFMIDPVVLGSEGFDCGRHYWEVRVDDKPEWAVGVCKGSLTRERKQSPPGHNRCWTIQLHNGDYVARGPFPVILVLKENPRGIGIYLDYELGQISFYSLNDRSHIHSFMDKFSEVLKPYFCIGCDPKPLRVCSVRDYK</sequence>
<dbReference type="InParanoid" id="A0A6J2MBX9"/>
<dbReference type="GO" id="GO:0008270">
    <property type="term" value="F:zinc ion binding"/>
    <property type="evidence" value="ECO:0007669"/>
    <property type="project" value="UniProtKB-KW"/>
</dbReference>
<protein>
    <submittedName>
        <fullName evidence="10">Tripartite motif-containing protein 75</fullName>
    </submittedName>
</protein>
<feature type="domain" description="RING-type" evidence="6">
    <location>
        <begin position="20"/>
        <end position="61"/>
    </location>
</feature>
<dbReference type="InterPro" id="IPR003877">
    <property type="entry name" value="SPRY_dom"/>
</dbReference>
<dbReference type="InterPro" id="IPR006574">
    <property type="entry name" value="PRY"/>
</dbReference>
<dbReference type="InterPro" id="IPR003879">
    <property type="entry name" value="Butyrophylin_SPRY"/>
</dbReference>
<dbReference type="PROSITE" id="PS50089">
    <property type="entry name" value="ZF_RING_2"/>
    <property type="match status" value="1"/>
</dbReference>
<feature type="coiled-coil region" evidence="5">
    <location>
        <begin position="159"/>
        <end position="186"/>
    </location>
</feature>
<dbReference type="PROSITE" id="PS50119">
    <property type="entry name" value="ZF_BBOX"/>
    <property type="match status" value="1"/>
</dbReference>
<dbReference type="SUPFAM" id="SSF57850">
    <property type="entry name" value="RING/U-box"/>
    <property type="match status" value="1"/>
</dbReference>
<dbReference type="InterPro" id="IPR000315">
    <property type="entry name" value="Znf_B-box"/>
</dbReference>
<evidence type="ECO:0000259" key="6">
    <source>
        <dbReference type="PROSITE" id="PS50089"/>
    </source>
</evidence>
<reference evidence="10" key="1">
    <citation type="submission" date="2025-08" db="UniProtKB">
        <authorList>
            <consortium name="RefSeq"/>
        </authorList>
    </citation>
    <scope>IDENTIFICATION</scope>
    <source>
        <tissue evidence="10">Muscle</tissue>
    </source>
</reference>
<evidence type="ECO:0000256" key="1">
    <source>
        <dbReference type="ARBA" id="ARBA00022723"/>
    </source>
</evidence>
<dbReference type="CDD" id="cd19791">
    <property type="entry name" value="Bbox2_TRIM60-like"/>
    <property type="match status" value="1"/>
</dbReference>
<keyword evidence="9" id="KW-1185">Reference proteome</keyword>
<dbReference type="CDD" id="cd16607">
    <property type="entry name" value="RING-HC_TRIM60-like_C-IV"/>
    <property type="match status" value="1"/>
</dbReference>
<dbReference type="PROSITE" id="PS50188">
    <property type="entry name" value="B302_SPRY"/>
    <property type="match status" value="1"/>
</dbReference>
<evidence type="ECO:0000256" key="2">
    <source>
        <dbReference type="ARBA" id="ARBA00022771"/>
    </source>
</evidence>
<dbReference type="Pfam" id="PF13765">
    <property type="entry name" value="PRY"/>
    <property type="match status" value="1"/>
</dbReference>
<keyword evidence="1" id="KW-0479">Metal-binding</keyword>
<dbReference type="RefSeq" id="XP_028377597.1">
    <property type="nucleotide sequence ID" value="XM_028521796.2"/>
</dbReference>
<dbReference type="GeneID" id="114504118"/>
<evidence type="ECO:0000313" key="9">
    <source>
        <dbReference type="Proteomes" id="UP000504628"/>
    </source>
</evidence>
<name>A0A6J2MBX9_9CHIR</name>
<dbReference type="InterPro" id="IPR050143">
    <property type="entry name" value="TRIM/RBCC"/>
</dbReference>
<dbReference type="AlphaFoldDB" id="A0A6J2MBX9"/>
<dbReference type="InterPro" id="IPR013320">
    <property type="entry name" value="ConA-like_dom_sf"/>
</dbReference>
<dbReference type="Pfam" id="PF00622">
    <property type="entry name" value="SPRY"/>
    <property type="match status" value="1"/>
</dbReference>
<evidence type="ECO:0000259" key="8">
    <source>
        <dbReference type="PROSITE" id="PS50188"/>
    </source>
</evidence>
<dbReference type="SMART" id="SM00336">
    <property type="entry name" value="BBOX"/>
    <property type="match status" value="1"/>
</dbReference>
<dbReference type="InterPro" id="IPR013083">
    <property type="entry name" value="Znf_RING/FYVE/PHD"/>
</dbReference>
<evidence type="ECO:0000313" key="10">
    <source>
        <dbReference type="RefSeq" id="XP_028377597.1"/>
    </source>
</evidence>
<organism evidence="9 10">
    <name type="scientific">Phyllostomus discolor</name>
    <name type="common">pale spear-nosed bat</name>
    <dbReference type="NCBI Taxonomy" id="89673"/>
    <lineage>
        <taxon>Eukaryota</taxon>
        <taxon>Metazoa</taxon>
        <taxon>Chordata</taxon>
        <taxon>Craniata</taxon>
        <taxon>Vertebrata</taxon>
        <taxon>Euteleostomi</taxon>
        <taxon>Mammalia</taxon>
        <taxon>Eutheria</taxon>
        <taxon>Laurasiatheria</taxon>
        <taxon>Chiroptera</taxon>
        <taxon>Yangochiroptera</taxon>
        <taxon>Phyllostomidae</taxon>
        <taxon>Phyllostominae</taxon>
        <taxon>Phyllostomus</taxon>
    </lineage>
</organism>
<keyword evidence="3" id="KW-0862">Zinc</keyword>
<dbReference type="SUPFAM" id="SSF57845">
    <property type="entry name" value="B-box zinc-binding domain"/>
    <property type="match status" value="1"/>
</dbReference>
<dbReference type="InterPro" id="IPR001841">
    <property type="entry name" value="Znf_RING"/>
</dbReference>
<dbReference type="PRINTS" id="PR01407">
    <property type="entry name" value="BUTYPHLNCDUF"/>
</dbReference>
<dbReference type="InterPro" id="IPR035785">
    <property type="entry name" value="SPRY/PRY_TRIM75"/>
</dbReference>
<dbReference type="Gene3D" id="2.60.120.920">
    <property type="match status" value="1"/>
</dbReference>
<dbReference type="InterPro" id="IPR043136">
    <property type="entry name" value="B30.2/SPRY_sf"/>
</dbReference>
<dbReference type="FunFam" id="2.60.120.920:FF:000004">
    <property type="entry name" value="Butyrophilin subfamily 1 member A1"/>
    <property type="match status" value="1"/>
</dbReference>
<evidence type="ECO:0000256" key="3">
    <source>
        <dbReference type="ARBA" id="ARBA00022833"/>
    </source>
</evidence>
<accession>A0A6J2MBX9</accession>
<dbReference type="SMART" id="SM00449">
    <property type="entry name" value="SPRY"/>
    <property type="match status" value="1"/>
</dbReference>
<dbReference type="Gene3D" id="3.30.40.10">
    <property type="entry name" value="Zinc/RING finger domain, C3HC4 (zinc finger)"/>
    <property type="match status" value="1"/>
</dbReference>
<feature type="domain" description="B30.2/SPRY" evidence="8">
    <location>
        <begin position="281"/>
        <end position="473"/>
    </location>
</feature>
<dbReference type="PANTHER" id="PTHR24103">
    <property type="entry name" value="E3 UBIQUITIN-PROTEIN LIGASE TRIM"/>
    <property type="match status" value="1"/>
</dbReference>
<proteinExistence type="predicted"/>
<keyword evidence="5" id="KW-0175">Coiled coil</keyword>
<dbReference type="InterPro" id="IPR001870">
    <property type="entry name" value="B30.2/SPRY"/>
</dbReference>
<evidence type="ECO:0000256" key="5">
    <source>
        <dbReference type="SAM" id="Coils"/>
    </source>
</evidence>
<gene>
    <name evidence="10" type="primary">LOC114504118</name>
</gene>
<dbReference type="SMART" id="SM00184">
    <property type="entry name" value="RING"/>
    <property type="match status" value="1"/>
</dbReference>